<dbReference type="Gene3D" id="1.10.150.900">
    <property type="match status" value="1"/>
</dbReference>
<feature type="domain" description="Peptidase M20 dimerisation" evidence="6">
    <location>
        <begin position="187"/>
        <end position="333"/>
    </location>
</feature>
<dbReference type="GO" id="GO:0006508">
    <property type="term" value="P:proteolysis"/>
    <property type="evidence" value="ECO:0007669"/>
    <property type="project" value="UniProtKB-KW"/>
</dbReference>
<dbReference type="Gene3D" id="3.30.70.360">
    <property type="match status" value="1"/>
</dbReference>
<evidence type="ECO:0000256" key="2">
    <source>
        <dbReference type="ARBA" id="ARBA00022670"/>
    </source>
</evidence>
<evidence type="ECO:0000313" key="7">
    <source>
        <dbReference type="EMBL" id="TDS80099.1"/>
    </source>
</evidence>
<evidence type="ECO:0000256" key="1">
    <source>
        <dbReference type="ARBA" id="ARBA00006247"/>
    </source>
</evidence>
<dbReference type="PANTHER" id="PTHR45962:SF1">
    <property type="entry name" value="N-FATTY-ACYL-AMINO ACID SYNTHASE_HYDROLASE PM20D1"/>
    <property type="match status" value="1"/>
</dbReference>
<protein>
    <submittedName>
        <fullName evidence="7">Carboxypeptidase PM20D1</fullName>
    </submittedName>
</protein>
<keyword evidence="7" id="KW-0121">Carboxypeptidase</keyword>
<dbReference type="GO" id="GO:0046872">
    <property type="term" value="F:metal ion binding"/>
    <property type="evidence" value="ECO:0007669"/>
    <property type="project" value="UniProtKB-KW"/>
</dbReference>
<proteinExistence type="inferred from homology"/>
<keyword evidence="3" id="KW-0479">Metal-binding</keyword>
<evidence type="ECO:0000256" key="5">
    <source>
        <dbReference type="ARBA" id="ARBA00022833"/>
    </source>
</evidence>
<comment type="caution">
    <text evidence="7">The sequence shown here is derived from an EMBL/GenBank/DDBJ whole genome shotgun (WGS) entry which is preliminary data.</text>
</comment>
<dbReference type="Pfam" id="PF01546">
    <property type="entry name" value="Peptidase_M20"/>
    <property type="match status" value="1"/>
</dbReference>
<evidence type="ECO:0000259" key="6">
    <source>
        <dbReference type="Pfam" id="PF07687"/>
    </source>
</evidence>
<reference evidence="7 8" key="1">
    <citation type="submission" date="2019-03" db="EMBL/GenBank/DDBJ databases">
        <title>Genomic Encyclopedia of Archaeal and Bacterial Type Strains, Phase II (KMG-II): from individual species to whole genera.</title>
        <authorList>
            <person name="Goeker M."/>
        </authorList>
    </citation>
    <scope>NUCLEOTIDE SEQUENCE [LARGE SCALE GENOMIC DNA]</scope>
    <source>
        <strain evidence="7 8">DSM 24782</strain>
    </source>
</reference>
<dbReference type="EMBL" id="SOAM01000001">
    <property type="protein sequence ID" value="TDS80099.1"/>
    <property type="molecule type" value="Genomic_DNA"/>
</dbReference>
<dbReference type="InterPro" id="IPR047177">
    <property type="entry name" value="Pept_M20A"/>
</dbReference>
<accession>A0A4R7FR40</accession>
<evidence type="ECO:0000313" key="8">
    <source>
        <dbReference type="Proteomes" id="UP000295344"/>
    </source>
</evidence>
<keyword evidence="2" id="KW-0645">Protease</keyword>
<name>A0A4R7FR40_9MICO</name>
<dbReference type="SUPFAM" id="SSF55031">
    <property type="entry name" value="Bacterial exopeptidase dimerisation domain"/>
    <property type="match status" value="1"/>
</dbReference>
<keyword evidence="8" id="KW-1185">Reference proteome</keyword>
<dbReference type="OrthoDB" id="3665926at2"/>
<dbReference type="RefSeq" id="WP_133764792.1">
    <property type="nucleotide sequence ID" value="NZ_BAAARP010000001.1"/>
</dbReference>
<dbReference type="GO" id="GO:0004180">
    <property type="term" value="F:carboxypeptidase activity"/>
    <property type="evidence" value="ECO:0007669"/>
    <property type="project" value="UniProtKB-KW"/>
</dbReference>
<keyword evidence="4" id="KW-0378">Hydrolase</keyword>
<evidence type="ECO:0000256" key="4">
    <source>
        <dbReference type="ARBA" id="ARBA00022801"/>
    </source>
</evidence>
<sequence>MTPADRLAALIRIPTVSDAATRDEAAFVAFRATLAELYPLLHERLERAEVAGGALHLVWRGGTAAPVVLMAHHDVVPVADQPWHRDPFGGEVVDGVLHGRGALDDKGPLVAVLEAVEGLLAEGFVPAGDVHVVSGHDEEVRGSGAQAIAQTLRAQGVRPALVLDEGGAVVEGIVPGVAGRLAMIGLTERGTAEVRLTVRSSGGHAAVPPRRQAAVRLATALTRIERHPFPARSNAAIVAMAAALAPRLPAPVGAVLRSRTSAPLVARLLGALGGVTGALVRTTVAVTRIRAGEAANVLAAEGTAELNVRIAPGDDVQGVLARLRRIVRDPAVEVELIAGDEPAPLSRAHGPAWDRVAAAVAAAYPDALPVPYVMVQASDARHFSGLGADVYRFMPFAITAEELAAIHGADERVSVAALDAAIAFHRALLTAG</sequence>
<organism evidence="7 8">
    <name type="scientific">Amnibacterium kyonggiense</name>
    <dbReference type="NCBI Taxonomy" id="595671"/>
    <lineage>
        <taxon>Bacteria</taxon>
        <taxon>Bacillati</taxon>
        <taxon>Actinomycetota</taxon>
        <taxon>Actinomycetes</taxon>
        <taxon>Micrococcales</taxon>
        <taxon>Microbacteriaceae</taxon>
        <taxon>Amnibacterium</taxon>
    </lineage>
</organism>
<keyword evidence="5" id="KW-0862">Zinc</keyword>
<dbReference type="SUPFAM" id="SSF53187">
    <property type="entry name" value="Zn-dependent exopeptidases"/>
    <property type="match status" value="1"/>
</dbReference>
<dbReference type="InterPro" id="IPR002933">
    <property type="entry name" value="Peptidase_M20"/>
</dbReference>
<dbReference type="Proteomes" id="UP000295344">
    <property type="component" value="Unassembled WGS sequence"/>
</dbReference>
<gene>
    <name evidence="7" type="ORF">CLV52_0652</name>
</gene>
<dbReference type="InterPro" id="IPR011650">
    <property type="entry name" value="Peptidase_M20_dimer"/>
</dbReference>
<dbReference type="PANTHER" id="PTHR45962">
    <property type="entry name" value="N-FATTY-ACYL-AMINO ACID SYNTHASE/HYDROLASE PM20D1"/>
    <property type="match status" value="1"/>
</dbReference>
<dbReference type="Pfam" id="PF07687">
    <property type="entry name" value="M20_dimer"/>
    <property type="match status" value="1"/>
</dbReference>
<evidence type="ECO:0000256" key="3">
    <source>
        <dbReference type="ARBA" id="ARBA00022723"/>
    </source>
</evidence>
<dbReference type="InterPro" id="IPR036264">
    <property type="entry name" value="Bact_exopeptidase_dim_dom"/>
</dbReference>
<dbReference type="Gene3D" id="3.40.630.10">
    <property type="entry name" value="Zn peptidases"/>
    <property type="match status" value="1"/>
</dbReference>
<dbReference type="AlphaFoldDB" id="A0A4R7FR40"/>
<comment type="similarity">
    <text evidence="1">Belongs to the peptidase M20A family.</text>
</comment>